<evidence type="ECO:0000259" key="1">
    <source>
        <dbReference type="Pfam" id="PF12973"/>
    </source>
</evidence>
<name>A0A0G3G663_9GAMM</name>
<keyword evidence="3" id="KW-1185">Reference proteome</keyword>
<dbReference type="KEGG" id="tvr:TVD_02715"/>
<dbReference type="InterPro" id="IPR025979">
    <property type="entry name" value="ChrR-like_cupin_dom"/>
</dbReference>
<dbReference type="STRING" id="106634.TVD_02715"/>
<dbReference type="CDD" id="cd20303">
    <property type="entry name" value="cupin_ChrR_1"/>
    <property type="match status" value="2"/>
</dbReference>
<proteinExistence type="predicted"/>
<organism evidence="2 3">
    <name type="scientific">Thioalkalivibrio versutus</name>
    <dbReference type="NCBI Taxonomy" id="106634"/>
    <lineage>
        <taxon>Bacteria</taxon>
        <taxon>Pseudomonadati</taxon>
        <taxon>Pseudomonadota</taxon>
        <taxon>Gammaproteobacteria</taxon>
        <taxon>Chromatiales</taxon>
        <taxon>Ectothiorhodospiraceae</taxon>
        <taxon>Thioalkalivibrio</taxon>
    </lineage>
</organism>
<evidence type="ECO:0000313" key="3">
    <source>
        <dbReference type="Proteomes" id="UP000064201"/>
    </source>
</evidence>
<evidence type="ECO:0000313" key="2">
    <source>
        <dbReference type="EMBL" id="AKJ94351.1"/>
    </source>
</evidence>
<dbReference type="Proteomes" id="UP000064201">
    <property type="component" value="Chromosome"/>
</dbReference>
<feature type="domain" description="ChrR-like cupin" evidence="1">
    <location>
        <begin position="119"/>
        <end position="217"/>
    </location>
</feature>
<dbReference type="AlphaFoldDB" id="A0A0G3G663"/>
<dbReference type="OrthoDB" id="9801227at2"/>
<dbReference type="Pfam" id="PF12973">
    <property type="entry name" value="Cupin_7"/>
    <property type="match status" value="2"/>
</dbReference>
<dbReference type="PATRIC" id="fig|106634.4.peg.549"/>
<accession>A0A0G3G663</accession>
<dbReference type="EMBL" id="CP011367">
    <property type="protein sequence ID" value="AKJ94351.1"/>
    <property type="molecule type" value="Genomic_DNA"/>
</dbReference>
<feature type="domain" description="ChrR-like cupin" evidence="1">
    <location>
        <begin position="12"/>
        <end position="113"/>
    </location>
</feature>
<dbReference type="Gene3D" id="2.60.120.10">
    <property type="entry name" value="Jelly Rolls"/>
    <property type="match status" value="1"/>
</dbReference>
<dbReference type="SUPFAM" id="SSF51182">
    <property type="entry name" value="RmlC-like cupins"/>
    <property type="match status" value="2"/>
</dbReference>
<reference evidence="2 3" key="1">
    <citation type="submission" date="2015-04" db="EMBL/GenBank/DDBJ databases">
        <title>Complete Sequence for the Genome of the Thioalkalivibrio versutus D301.</title>
        <authorList>
            <person name="Mu T."/>
            <person name="Zhou J."/>
            <person name="Xu X."/>
        </authorList>
    </citation>
    <scope>NUCLEOTIDE SEQUENCE [LARGE SCALE GENOMIC DNA]</scope>
    <source>
        <strain evidence="2 3">D301</strain>
    </source>
</reference>
<dbReference type="InterPro" id="IPR011051">
    <property type="entry name" value="RmlC_Cupin_sf"/>
</dbReference>
<gene>
    <name evidence="2" type="ORF">TVD_02715</name>
</gene>
<sequence>MTGALNLDLNRPVVVETLAQPWSGSRADGVVRKPLEREQAEAGRATSIVQFQPGARFPPHTHALGEEILVLDGVFSDEAGDYPAGTYLRNPPGSRHTPHSDPGCTLFVKLEQFAPEDREKVVVDTHSAPFQPGIGGLRVLHLHSFGAEHTALVHWPAGEHFQAHRHWGGEEILVLSGEFIDEHGRYPAGTWIRSPHSSQHDPWVEEETLIYVKTGHL</sequence>
<dbReference type="InterPro" id="IPR014710">
    <property type="entry name" value="RmlC-like_jellyroll"/>
</dbReference>
<dbReference type="RefSeq" id="WP_047250745.1">
    <property type="nucleotide sequence ID" value="NZ_CP011367.1"/>
</dbReference>
<protein>
    <submittedName>
        <fullName evidence="2">Cupin</fullName>
    </submittedName>
</protein>